<dbReference type="EC" id="3.2.1.17" evidence="3"/>
<comment type="similarity">
    <text evidence="3">Belongs to the glycosyl hydrolase 24 family.</text>
</comment>
<dbReference type="Gene3D" id="1.10.530.40">
    <property type="match status" value="1"/>
</dbReference>
<dbReference type="RefSeq" id="YP_009224687.1">
    <property type="nucleotide sequence ID" value="NC_029081.1"/>
</dbReference>
<comment type="catalytic activity">
    <reaction evidence="3">
        <text>Hydrolysis of (1-&gt;4)-beta-linkages between N-acetylmuramic acid and N-acetyl-D-glucosamine residues in a peptidoglycan and between N-acetyl-D-glucosamine residues in chitodextrins.</text>
        <dbReference type="EC" id="3.2.1.17"/>
    </reaction>
</comment>
<accession>A0A0H3YIB7</accession>
<dbReference type="KEGG" id="vg:26795843"/>
<reference evidence="4 5" key="1">
    <citation type="journal article" date="2015" name="Genome Announc.">
        <title>Complete Genome Sequence of Phytopathogenic Pectobacterium atrosepticum Bacteriophage Peat1.</title>
        <authorList>
            <person name="Kalischuk M."/>
            <person name="Hachey J."/>
            <person name="Kawchuk L."/>
        </authorList>
    </citation>
    <scope>NUCLEOTIDE SEQUENCE [LARGE SCALE GENOMIC DNA]</scope>
</reference>
<dbReference type="PANTHER" id="PTHR38107:SF3">
    <property type="entry name" value="LYSOZYME RRRD-RELATED"/>
    <property type="match status" value="1"/>
</dbReference>
<keyword evidence="5" id="KW-1185">Reference proteome</keyword>
<keyword evidence="2 3" id="KW-0081">Bacteriolytic enzyme</keyword>
<evidence type="ECO:0000256" key="1">
    <source>
        <dbReference type="ARBA" id="ARBA00022529"/>
    </source>
</evidence>
<protein>
    <recommendedName>
        <fullName evidence="3">Lysozyme</fullName>
        <ecNumber evidence="3">3.2.1.17</ecNumber>
    </recommendedName>
</protein>
<dbReference type="EMBL" id="KR604693">
    <property type="protein sequence ID" value="AKN21213.1"/>
    <property type="molecule type" value="Genomic_DNA"/>
</dbReference>
<organism evidence="4 5">
    <name type="scientific">Pectobacterium phage Peat1</name>
    <dbReference type="NCBI Taxonomy" id="1654601"/>
    <lineage>
        <taxon>Viruses</taxon>
        <taxon>Duplodnaviria</taxon>
        <taxon>Heunggongvirae</taxon>
        <taxon>Uroviricota</taxon>
        <taxon>Caudoviricetes</taxon>
        <taxon>Autographivirales</taxon>
        <taxon>Autoscriptoviridae</taxon>
        <taxon>Corkvirinae</taxon>
        <taxon>Phimunavirus</taxon>
        <taxon>Phimunavirus peat1</taxon>
    </lineage>
</organism>
<dbReference type="OrthoDB" id="18172at10239"/>
<keyword evidence="1 3" id="KW-0929">Antimicrobial</keyword>
<evidence type="ECO:0000256" key="2">
    <source>
        <dbReference type="ARBA" id="ARBA00022638"/>
    </source>
</evidence>
<dbReference type="InterPro" id="IPR023346">
    <property type="entry name" value="Lysozyme-like_dom_sf"/>
</dbReference>
<dbReference type="Proteomes" id="UP000203782">
    <property type="component" value="Segment"/>
</dbReference>
<dbReference type="GO" id="GO:0003796">
    <property type="term" value="F:lysozyme activity"/>
    <property type="evidence" value="ECO:0007669"/>
    <property type="project" value="UniProtKB-EC"/>
</dbReference>
<dbReference type="Pfam" id="PF00959">
    <property type="entry name" value="Phage_lysozyme"/>
    <property type="match status" value="1"/>
</dbReference>
<dbReference type="GO" id="GO:0042742">
    <property type="term" value="P:defense response to bacterium"/>
    <property type="evidence" value="ECO:0007669"/>
    <property type="project" value="UniProtKB-KW"/>
</dbReference>
<dbReference type="GO" id="GO:0009253">
    <property type="term" value="P:peptidoglycan catabolic process"/>
    <property type="evidence" value="ECO:0007669"/>
    <property type="project" value="InterPro"/>
</dbReference>
<evidence type="ECO:0000256" key="3">
    <source>
        <dbReference type="RuleBase" id="RU003788"/>
    </source>
</evidence>
<keyword evidence="3" id="KW-0378">Hydrolase</keyword>
<evidence type="ECO:0000313" key="4">
    <source>
        <dbReference type="EMBL" id="AKN21213.1"/>
    </source>
</evidence>
<dbReference type="SUPFAM" id="SSF53955">
    <property type="entry name" value="Lysozyme-like"/>
    <property type="match status" value="1"/>
</dbReference>
<dbReference type="InterPro" id="IPR051018">
    <property type="entry name" value="Bacteriophage_GH24"/>
</dbReference>
<evidence type="ECO:0000313" key="5">
    <source>
        <dbReference type="Proteomes" id="UP000203782"/>
    </source>
</evidence>
<proteinExistence type="inferred from homology"/>
<dbReference type="GO" id="GO:0031640">
    <property type="term" value="P:killing of cells of another organism"/>
    <property type="evidence" value="ECO:0007669"/>
    <property type="project" value="UniProtKB-KW"/>
</dbReference>
<keyword evidence="3" id="KW-0326">Glycosidase</keyword>
<dbReference type="GeneID" id="26795843"/>
<dbReference type="PANTHER" id="PTHR38107">
    <property type="match status" value="1"/>
</dbReference>
<name>A0A0H3YIB7_9CAUD</name>
<sequence>MSLKNKIIGALFGVTALGGGITSVVKYNEGLSLPAYQDSAGIWTICYGETKGVQRGMRLSMESCDAQLSKSIVDYSKALDGLPTSLPDVVVLGSIDMAYNVGIWGFSSSQVKRRLMVGDFKGAAAAVLSWRYIHKKSSVSPGLGWVLVKGTKNKWQFDCSQLLQGKRNRVCWGLWERRVWQSKAIGNEFKSVQQAVQALPK</sequence>
<dbReference type="InterPro" id="IPR002196">
    <property type="entry name" value="Glyco_hydro_24"/>
</dbReference>
<dbReference type="InterPro" id="IPR023347">
    <property type="entry name" value="Lysozyme_dom_sf"/>
</dbReference>
<dbReference type="GO" id="GO:0016998">
    <property type="term" value="P:cell wall macromolecule catabolic process"/>
    <property type="evidence" value="ECO:0007669"/>
    <property type="project" value="InterPro"/>
</dbReference>